<name>A0A6L2JC80_TANCI</name>
<comment type="caution">
    <text evidence="1">The sequence shown here is derived from an EMBL/GenBank/DDBJ whole genome shotgun (WGS) entry which is preliminary data.</text>
</comment>
<accession>A0A6L2JC80</accession>
<dbReference type="AlphaFoldDB" id="A0A6L2JC80"/>
<protein>
    <submittedName>
        <fullName evidence="1">Uncharacterized protein</fullName>
    </submittedName>
</protein>
<sequence length="95" mass="11112">MKWLPMCQELCEAAKSSDWLREEMIVAYEKMMYFVEELESVVGVIAPAKAAKFLNETQVKDDAKLGHLHDLERQTKLRAIEKELFIQKLLRNVPF</sequence>
<reference evidence="1" key="1">
    <citation type="journal article" date="2019" name="Sci. Rep.">
        <title>Draft genome of Tanacetum cinerariifolium, the natural source of mosquito coil.</title>
        <authorList>
            <person name="Yamashiro T."/>
            <person name="Shiraishi A."/>
            <person name="Satake H."/>
            <person name="Nakayama K."/>
        </authorList>
    </citation>
    <scope>NUCLEOTIDE SEQUENCE</scope>
</reference>
<dbReference type="EMBL" id="BKCJ010000478">
    <property type="protein sequence ID" value="GEU33565.1"/>
    <property type="molecule type" value="Genomic_DNA"/>
</dbReference>
<organism evidence="1">
    <name type="scientific">Tanacetum cinerariifolium</name>
    <name type="common">Dalmatian daisy</name>
    <name type="synonym">Chrysanthemum cinerariifolium</name>
    <dbReference type="NCBI Taxonomy" id="118510"/>
    <lineage>
        <taxon>Eukaryota</taxon>
        <taxon>Viridiplantae</taxon>
        <taxon>Streptophyta</taxon>
        <taxon>Embryophyta</taxon>
        <taxon>Tracheophyta</taxon>
        <taxon>Spermatophyta</taxon>
        <taxon>Magnoliopsida</taxon>
        <taxon>eudicotyledons</taxon>
        <taxon>Gunneridae</taxon>
        <taxon>Pentapetalae</taxon>
        <taxon>asterids</taxon>
        <taxon>campanulids</taxon>
        <taxon>Asterales</taxon>
        <taxon>Asteraceae</taxon>
        <taxon>Asteroideae</taxon>
        <taxon>Anthemideae</taxon>
        <taxon>Anthemidinae</taxon>
        <taxon>Tanacetum</taxon>
    </lineage>
</organism>
<evidence type="ECO:0000313" key="1">
    <source>
        <dbReference type="EMBL" id="GEU33565.1"/>
    </source>
</evidence>
<gene>
    <name evidence="1" type="ORF">Tci_005543</name>
</gene>
<proteinExistence type="predicted"/>